<evidence type="ECO:0000256" key="1">
    <source>
        <dbReference type="SAM" id="MobiDB-lite"/>
    </source>
</evidence>
<feature type="region of interest" description="Disordered" evidence="1">
    <location>
        <begin position="53"/>
        <end position="82"/>
    </location>
</feature>
<sequence length="100" mass="10872">MRRKGGSNFVKVQRSERTCGGGSEGVSDRQLAAGCTPRWRWLNAPQRSLTCISLTSPAPAPPAAHPEPHTSKSSPHPIRSTLPQIPSIQYPLQSLHLIII</sequence>
<accession>A0A8J2W115</accession>
<evidence type="ECO:0000313" key="2">
    <source>
        <dbReference type="EMBL" id="CAG9563185.1"/>
    </source>
</evidence>
<name>A0A8J2W115_9NEOP</name>
<reference evidence="2" key="1">
    <citation type="submission" date="2021-09" db="EMBL/GenBank/DDBJ databases">
        <authorList>
            <person name="Martin H S."/>
        </authorList>
    </citation>
    <scope>NUCLEOTIDE SEQUENCE</scope>
</reference>
<comment type="caution">
    <text evidence="2">The sequence shown here is derived from an EMBL/GenBank/DDBJ whole genome shotgun (WGS) entry which is preliminary data.</text>
</comment>
<organism evidence="2 3">
    <name type="scientific">Danaus chrysippus</name>
    <name type="common">African queen</name>
    <dbReference type="NCBI Taxonomy" id="151541"/>
    <lineage>
        <taxon>Eukaryota</taxon>
        <taxon>Metazoa</taxon>
        <taxon>Ecdysozoa</taxon>
        <taxon>Arthropoda</taxon>
        <taxon>Hexapoda</taxon>
        <taxon>Insecta</taxon>
        <taxon>Pterygota</taxon>
        <taxon>Neoptera</taxon>
        <taxon>Endopterygota</taxon>
        <taxon>Lepidoptera</taxon>
        <taxon>Glossata</taxon>
        <taxon>Ditrysia</taxon>
        <taxon>Papilionoidea</taxon>
        <taxon>Nymphalidae</taxon>
        <taxon>Danainae</taxon>
        <taxon>Danaini</taxon>
        <taxon>Danaina</taxon>
        <taxon>Danaus</taxon>
        <taxon>Anosia</taxon>
    </lineage>
</organism>
<gene>
    <name evidence="2" type="ORF">DCHRY22_LOCUS4383</name>
</gene>
<keyword evidence="3" id="KW-1185">Reference proteome</keyword>
<dbReference type="EMBL" id="CAKASE010000049">
    <property type="protein sequence ID" value="CAG9563185.1"/>
    <property type="molecule type" value="Genomic_DNA"/>
</dbReference>
<evidence type="ECO:0000313" key="3">
    <source>
        <dbReference type="Proteomes" id="UP000789524"/>
    </source>
</evidence>
<dbReference type="Proteomes" id="UP000789524">
    <property type="component" value="Unassembled WGS sequence"/>
</dbReference>
<protein>
    <submittedName>
        <fullName evidence="2">(African queen) hypothetical protein</fullName>
    </submittedName>
</protein>
<proteinExistence type="predicted"/>
<feature type="region of interest" description="Disordered" evidence="1">
    <location>
        <begin position="1"/>
        <end position="29"/>
    </location>
</feature>
<dbReference type="AlphaFoldDB" id="A0A8J2W115"/>